<dbReference type="PANTHER" id="PTHR31195:SF2">
    <property type="entry name" value="GEO02494P1"/>
    <property type="match status" value="1"/>
</dbReference>
<feature type="compositionally biased region" description="Basic residues" evidence="1">
    <location>
        <begin position="114"/>
        <end position="124"/>
    </location>
</feature>
<evidence type="ECO:0000256" key="1">
    <source>
        <dbReference type="SAM" id="MobiDB-lite"/>
    </source>
</evidence>
<feature type="compositionally biased region" description="Basic and acidic residues" evidence="1">
    <location>
        <begin position="17"/>
        <end position="38"/>
    </location>
</feature>
<feature type="region of interest" description="Disordered" evidence="1">
    <location>
        <begin position="17"/>
        <end position="167"/>
    </location>
</feature>
<reference evidence="3 4" key="1">
    <citation type="submission" date="2011-02" db="EMBL/GenBank/DDBJ databases">
        <title>The Genome Sequence of Sphaeroforma arctica JP610.</title>
        <authorList>
            <consortium name="The Broad Institute Genome Sequencing Platform"/>
            <person name="Russ C."/>
            <person name="Cuomo C."/>
            <person name="Young S.K."/>
            <person name="Zeng Q."/>
            <person name="Gargeya S."/>
            <person name="Alvarado L."/>
            <person name="Berlin A."/>
            <person name="Chapman S.B."/>
            <person name="Chen Z."/>
            <person name="Freedman E."/>
            <person name="Gellesch M."/>
            <person name="Goldberg J."/>
            <person name="Griggs A."/>
            <person name="Gujja S."/>
            <person name="Heilman E."/>
            <person name="Heiman D."/>
            <person name="Howarth C."/>
            <person name="Mehta T."/>
            <person name="Neiman D."/>
            <person name="Pearson M."/>
            <person name="Roberts A."/>
            <person name="Saif S."/>
            <person name="Shea T."/>
            <person name="Shenoy N."/>
            <person name="Sisk P."/>
            <person name="Stolte C."/>
            <person name="Sykes S."/>
            <person name="White J."/>
            <person name="Yandava C."/>
            <person name="Burger G."/>
            <person name="Gray M.W."/>
            <person name="Holland P.W.H."/>
            <person name="King N."/>
            <person name="Lang F.B.F."/>
            <person name="Roger A.J."/>
            <person name="Ruiz-Trillo I."/>
            <person name="Haas B."/>
            <person name="Nusbaum C."/>
            <person name="Birren B."/>
        </authorList>
    </citation>
    <scope>NUCLEOTIDE SEQUENCE [LARGE SCALE GENOMIC DNA]</scope>
    <source>
        <strain evidence="3 4">JP610</strain>
    </source>
</reference>
<dbReference type="EMBL" id="KQ241610">
    <property type="protein sequence ID" value="KNC87432.1"/>
    <property type="molecule type" value="Genomic_DNA"/>
</dbReference>
<dbReference type="OrthoDB" id="10043580at2759"/>
<evidence type="ECO:0000259" key="2">
    <source>
        <dbReference type="Pfam" id="PF15377"/>
    </source>
</evidence>
<accession>A0A0L0GEH8</accession>
<feature type="domain" description="DUF4604" evidence="2">
    <location>
        <begin position="7"/>
        <end position="167"/>
    </location>
</feature>
<keyword evidence="4" id="KW-1185">Reference proteome</keyword>
<dbReference type="Proteomes" id="UP000054560">
    <property type="component" value="Unassembled WGS sequence"/>
</dbReference>
<feature type="compositionally biased region" description="Basic and acidic residues" evidence="1">
    <location>
        <begin position="87"/>
        <end position="106"/>
    </location>
</feature>
<protein>
    <recommendedName>
        <fullName evidence="2">DUF4604 domain-containing protein</fullName>
    </recommendedName>
</protein>
<dbReference type="RefSeq" id="XP_014161334.1">
    <property type="nucleotide sequence ID" value="XM_014305859.1"/>
</dbReference>
<organism evidence="3 4">
    <name type="scientific">Sphaeroforma arctica JP610</name>
    <dbReference type="NCBI Taxonomy" id="667725"/>
    <lineage>
        <taxon>Eukaryota</taxon>
        <taxon>Ichthyosporea</taxon>
        <taxon>Ichthyophonida</taxon>
        <taxon>Sphaeroforma</taxon>
    </lineage>
</organism>
<feature type="compositionally biased region" description="Acidic residues" evidence="1">
    <location>
        <begin position="39"/>
        <end position="49"/>
    </location>
</feature>
<proteinExistence type="predicted"/>
<dbReference type="AlphaFoldDB" id="A0A0L0GEH8"/>
<evidence type="ECO:0000313" key="3">
    <source>
        <dbReference type="EMBL" id="KNC87432.1"/>
    </source>
</evidence>
<gene>
    <name evidence="3" type="ORF">SARC_00469</name>
</gene>
<sequence>MFVDYFAPAFLVALQQKHDPKILADRQRKADLQRSKDDDREDPNLEDEAPLVVQLKAGDLSADQAQAVKDGKDPDDEPQTTHIRKRTGTEDVREASADEHEIRESDTDGEGGVKFRRPKAKKIKTTAEATAVGTRKPRDSKATVDPKKRSKVKKIKNTSLLSFEEDE</sequence>
<dbReference type="PANTHER" id="PTHR31195">
    <property type="entry name" value="GEO02494P1"/>
    <property type="match status" value="1"/>
</dbReference>
<dbReference type="GeneID" id="25900973"/>
<dbReference type="InterPro" id="IPR040219">
    <property type="entry name" value="KIAA1143-like"/>
</dbReference>
<dbReference type="Pfam" id="PF15377">
    <property type="entry name" value="DUF4604"/>
    <property type="match status" value="1"/>
</dbReference>
<dbReference type="InterPro" id="IPR027911">
    <property type="entry name" value="DUF4604"/>
</dbReference>
<evidence type="ECO:0000313" key="4">
    <source>
        <dbReference type="Proteomes" id="UP000054560"/>
    </source>
</evidence>
<name>A0A0L0GEH8_9EUKA</name>
<feature type="compositionally biased region" description="Basic and acidic residues" evidence="1">
    <location>
        <begin position="136"/>
        <end position="147"/>
    </location>
</feature>